<dbReference type="EMBL" id="JAVHJS010000009">
    <property type="protein sequence ID" value="KAK2848076.1"/>
    <property type="molecule type" value="Genomic_DNA"/>
</dbReference>
<comment type="caution">
    <text evidence="1">The sequence shown here is derived from an EMBL/GenBank/DDBJ whole genome shotgun (WGS) entry which is preliminary data.</text>
</comment>
<name>A0AA88N4C1_TACVA</name>
<dbReference type="AlphaFoldDB" id="A0AA88N4C1"/>
<organism evidence="1 2">
    <name type="scientific">Tachysurus vachellii</name>
    <name type="common">Darkbarbel catfish</name>
    <name type="synonym">Pelteobagrus vachellii</name>
    <dbReference type="NCBI Taxonomy" id="175792"/>
    <lineage>
        <taxon>Eukaryota</taxon>
        <taxon>Metazoa</taxon>
        <taxon>Chordata</taxon>
        <taxon>Craniata</taxon>
        <taxon>Vertebrata</taxon>
        <taxon>Euteleostomi</taxon>
        <taxon>Actinopterygii</taxon>
        <taxon>Neopterygii</taxon>
        <taxon>Teleostei</taxon>
        <taxon>Ostariophysi</taxon>
        <taxon>Siluriformes</taxon>
        <taxon>Bagridae</taxon>
        <taxon>Tachysurus</taxon>
    </lineage>
</organism>
<accession>A0AA88N4C1</accession>
<gene>
    <name evidence="1" type="ORF">Q7C36_009758</name>
</gene>
<dbReference type="Proteomes" id="UP001187315">
    <property type="component" value="Unassembled WGS sequence"/>
</dbReference>
<protein>
    <submittedName>
        <fullName evidence="1">Uncharacterized protein</fullName>
    </submittedName>
</protein>
<evidence type="ECO:0000313" key="2">
    <source>
        <dbReference type="Proteomes" id="UP001187315"/>
    </source>
</evidence>
<sequence>MPLFCLTQSHRLHSLPFLPWRNVCRQPRAEFKHPRARGVALLPTSQGHYPVLLCLPYGKGAWINTGGKSWLVTLPDKQSVIRTVLKDLFRENKGIHREGRKEGARDMMP</sequence>
<reference evidence="1" key="1">
    <citation type="submission" date="2023-08" db="EMBL/GenBank/DDBJ databases">
        <title>Pelteobagrus vachellii genome.</title>
        <authorList>
            <person name="Liu H."/>
        </authorList>
    </citation>
    <scope>NUCLEOTIDE SEQUENCE</scope>
    <source>
        <strain evidence="1">PRFRI_2022a</strain>
        <tissue evidence="1">Muscle</tissue>
    </source>
</reference>
<evidence type="ECO:0000313" key="1">
    <source>
        <dbReference type="EMBL" id="KAK2848076.1"/>
    </source>
</evidence>
<keyword evidence="2" id="KW-1185">Reference proteome</keyword>
<proteinExistence type="predicted"/>